<evidence type="ECO:0000256" key="1">
    <source>
        <dbReference type="ARBA" id="ARBA00023015"/>
    </source>
</evidence>
<sequence length="241" mass="27918">QQFRISTYSPKYVAGLTIEDFLVGPSKLGMGFPPMQSEPYEPGSIQLFPPEVYIREKIRIDFSNFDYGKKKLWMFQDIIYSLEFIKALPIYYLLDNCSQRVLAASALACTNFTASYYSFTHNSDRTYYPDGFTMTWSKEIQEQSPDSTRFYTEIIKAIREVKLDKREYALLKLILVCNPRTRTVDQVSQMLLIHSLFRCTKALLSYVLARRGVKKGPEIFGKILSIVEVVNKLTTWQKVSC</sequence>
<name>A0AAN4YXP5_9BILA</name>
<keyword evidence="3" id="KW-0675">Receptor</keyword>
<feature type="non-terminal residue" evidence="5">
    <location>
        <position position="1"/>
    </location>
</feature>
<dbReference type="InterPro" id="IPR050274">
    <property type="entry name" value="Nuclear_hormone_rcpt_NR2"/>
</dbReference>
<evidence type="ECO:0000256" key="2">
    <source>
        <dbReference type="ARBA" id="ARBA00023163"/>
    </source>
</evidence>
<evidence type="ECO:0000259" key="4">
    <source>
        <dbReference type="PROSITE" id="PS51843"/>
    </source>
</evidence>
<feature type="non-terminal residue" evidence="5">
    <location>
        <position position="241"/>
    </location>
</feature>
<evidence type="ECO:0000256" key="3">
    <source>
        <dbReference type="ARBA" id="ARBA00023170"/>
    </source>
</evidence>
<dbReference type="InterPro" id="IPR000536">
    <property type="entry name" value="Nucl_hrmn_rcpt_lig-bd"/>
</dbReference>
<dbReference type="AlphaFoldDB" id="A0AAN4YXP5"/>
<dbReference type="InterPro" id="IPR035500">
    <property type="entry name" value="NHR-like_dom_sf"/>
</dbReference>
<evidence type="ECO:0000313" key="6">
    <source>
        <dbReference type="Proteomes" id="UP001328107"/>
    </source>
</evidence>
<proteinExistence type="predicted"/>
<dbReference type="Proteomes" id="UP001328107">
    <property type="component" value="Unassembled WGS sequence"/>
</dbReference>
<accession>A0AAN4YXP5</accession>
<gene>
    <name evidence="5" type="ORF">PMAYCL1PPCAC_00511</name>
</gene>
<keyword evidence="1" id="KW-0805">Transcription regulation</keyword>
<dbReference type="PANTHER" id="PTHR24083">
    <property type="entry name" value="NUCLEAR HORMONE RECEPTOR"/>
    <property type="match status" value="1"/>
</dbReference>
<dbReference type="Gene3D" id="1.10.565.10">
    <property type="entry name" value="Retinoid X Receptor"/>
    <property type="match status" value="1"/>
</dbReference>
<keyword evidence="2" id="KW-0804">Transcription</keyword>
<keyword evidence="6" id="KW-1185">Reference proteome</keyword>
<dbReference type="PROSITE" id="PS51843">
    <property type="entry name" value="NR_LBD"/>
    <property type="match status" value="1"/>
</dbReference>
<protein>
    <recommendedName>
        <fullName evidence="4">NR LBD domain-containing protein</fullName>
    </recommendedName>
</protein>
<organism evidence="5 6">
    <name type="scientific">Pristionchus mayeri</name>
    <dbReference type="NCBI Taxonomy" id="1317129"/>
    <lineage>
        <taxon>Eukaryota</taxon>
        <taxon>Metazoa</taxon>
        <taxon>Ecdysozoa</taxon>
        <taxon>Nematoda</taxon>
        <taxon>Chromadorea</taxon>
        <taxon>Rhabditida</taxon>
        <taxon>Rhabditina</taxon>
        <taxon>Diplogasteromorpha</taxon>
        <taxon>Diplogasteroidea</taxon>
        <taxon>Neodiplogasteridae</taxon>
        <taxon>Pristionchus</taxon>
    </lineage>
</organism>
<dbReference type="Pfam" id="PF00104">
    <property type="entry name" value="Hormone_recep"/>
    <property type="match status" value="1"/>
</dbReference>
<comment type="caution">
    <text evidence="5">The sequence shown here is derived from an EMBL/GenBank/DDBJ whole genome shotgun (WGS) entry which is preliminary data.</text>
</comment>
<dbReference type="EMBL" id="BTRK01000001">
    <property type="protein sequence ID" value="GMR30316.1"/>
    <property type="molecule type" value="Genomic_DNA"/>
</dbReference>
<evidence type="ECO:0000313" key="5">
    <source>
        <dbReference type="EMBL" id="GMR30316.1"/>
    </source>
</evidence>
<dbReference type="SUPFAM" id="SSF48508">
    <property type="entry name" value="Nuclear receptor ligand-binding domain"/>
    <property type="match status" value="1"/>
</dbReference>
<dbReference type="SMART" id="SM00430">
    <property type="entry name" value="HOLI"/>
    <property type="match status" value="1"/>
</dbReference>
<reference evidence="6" key="1">
    <citation type="submission" date="2022-10" db="EMBL/GenBank/DDBJ databases">
        <title>Genome assembly of Pristionchus species.</title>
        <authorList>
            <person name="Yoshida K."/>
            <person name="Sommer R.J."/>
        </authorList>
    </citation>
    <scope>NUCLEOTIDE SEQUENCE [LARGE SCALE GENOMIC DNA]</scope>
    <source>
        <strain evidence="6">RS5460</strain>
    </source>
</reference>
<feature type="domain" description="NR LBD" evidence="4">
    <location>
        <begin position="36"/>
        <end position="241"/>
    </location>
</feature>